<dbReference type="AlphaFoldDB" id="A0A484GLR6"/>
<dbReference type="Proteomes" id="UP000295264">
    <property type="component" value="Unassembled WGS sequence"/>
</dbReference>
<evidence type="ECO:0000313" key="3">
    <source>
        <dbReference type="Proteomes" id="UP000295264"/>
    </source>
</evidence>
<feature type="non-terminal residue" evidence="2">
    <location>
        <position position="1"/>
    </location>
</feature>
<gene>
    <name evidence="2" type="ORF">DBR06_SOUSAS310065</name>
</gene>
<evidence type="ECO:0000256" key="1">
    <source>
        <dbReference type="SAM" id="MobiDB-lite"/>
    </source>
</evidence>
<keyword evidence="3" id="KW-1185">Reference proteome</keyword>
<proteinExistence type="predicted"/>
<organism evidence="2 3">
    <name type="scientific">Sousa chinensis</name>
    <name type="common">Indo-pacific humpbacked dolphin</name>
    <name type="synonym">Steno chinensis</name>
    <dbReference type="NCBI Taxonomy" id="103600"/>
    <lineage>
        <taxon>Eukaryota</taxon>
        <taxon>Metazoa</taxon>
        <taxon>Chordata</taxon>
        <taxon>Craniata</taxon>
        <taxon>Vertebrata</taxon>
        <taxon>Euteleostomi</taxon>
        <taxon>Mammalia</taxon>
        <taxon>Eutheria</taxon>
        <taxon>Laurasiatheria</taxon>
        <taxon>Artiodactyla</taxon>
        <taxon>Whippomorpha</taxon>
        <taxon>Cetacea</taxon>
        <taxon>Odontoceti</taxon>
        <taxon>Delphinidae</taxon>
        <taxon>Sousa</taxon>
    </lineage>
</organism>
<reference evidence="2 3" key="1">
    <citation type="journal article" date="2018" name="Genomics">
        <title>Molecular footprints of inshore aquatic adaptation in Indo-Pacific humpback dolphin (Sousa chinensis).</title>
        <authorList>
            <person name="Ming Y."/>
            <person name="Jian J."/>
            <person name="Yu F."/>
            <person name="Yu X."/>
            <person name="Wang J."/>
            <person name="Liu W."/>
        </authorList>
    </citation>
    <scope>NUCLEOTIDE SEQUENCE [LARGE SCALE GENOMIC DNA]</scope>
    <source>
        <strain evidence="2">MY-2018</strain>
        <tissue evidence="2">Skin</tissue>
    </source>
</reference>
<feature type="region of interest" description="Disordered" evidence="1">
    <location>
        <begin position="75"/>
        <end position="122"/>
    </location>
</feature>
<protein>
    <submittedName>
        <fullName evidence="2">Uncharacterized protein</fullName>
    </submittedName>
</protein>
<dbReference type="EMBL" id="QWLN02005965">
    <property type="protein sequence ID" value="TEA36664.1"/>
    <property type="molecule type" value="Genomic_DNA"/>
</dbReference>
<comment type="caution">
    <text evidence="2">The sequence shown here is derived from an EMBL/GenBank/DDBJ whole genome shotgun (WGS) entry which is preliminary data.</text>
</comment>
<evidence type="ECO:0000313" key="2">
    <source>
        <dbReference type="EMBL" id="TEA36664.1"/>
    </source>
</evidence>
<accession>A0A484GLR6</accession>
<sequence length="122" mass="14013">QSCLHIFVPQTIDEGVEHRSHDTIEERDDFVCDLYFVCTREVFSFEFCIREEDGSIEYNHHCEVGRAGGKDFVPSLCRRNPQDGGENENIGNKNEKYGNQKKNHNSNNHANNIYGDISTGQF</sequence>
<name>A0A484GLR6_SOUCH</name>